<evidence type="ECO:0000256" key="3">
    <source>
        <dbReference type="ARBA" id="ARBA00012949"/>
    </source>
</evidence>
<dbReference type="InterPro" id="IPR036257">
    <property type="entry name" value="Cyt_c_oxidase_su2_TM_sf"/>
</dbReference>
<keyword evidence="5" id="KW-0679">Respiratory chain</keyword>
<dbReference type="GO" id="GO:0042773">
    <property type="term" value="P:ATP synthesis coupled electron transport"/>
    <property type="evidence" value="ECO:0007669"/>
    <property type="project" value="TreeGrafter"/>
</dbReference>
<evidence type="ECO:0000256" key="13">
    <source>
        <dbReference type="SAM" id="Phobius"/>
    </source>
</evidence>
<keyword evidence="8" id="KW-0249">Electron transport</keyword>
<evidence type="ECO:0000256" key="8">
    <source>
        <dbReference type="ARBA" id="ARBA00022982"/>
    </source>
</evidence>
<dbReference type="SUPFAM" id="SSF81464">
    <property type="entry name" value="Cytochrome c oxidase subunit II-like, transmembrane region"/>
    <property type="match status" value="1"/>
</dbReference>
<dbReference type="Pfam" id="PF00116">
    <property type="entry name" value="COX2"/>
    <property type="match status" value="1"/>
</dbReference>
<dbReference type="GO" id="GO:0004129">
    <property type="term" value="F:cytochrome-c oxidase activity"/>
    <property type="evidence" value="ECO:0007669"/>
    <property type="project" value="UniProtKB-EC"/>
</dbReference>
<dbReference type="Proteomes" id="UP000032668">
    <property type="component" value="Unassembled WGS sequence"/>
</dbReference>
<feature type="chain" id="PRO_5010343043" description="cytochrome-c oxidase" evidence="14">
    <location>
        <begin position="18"/>
        <end position="244"/>
    </location>
</feature>
<evidence type="ECO:0000256" key="14">
    <source>
        <dbReference type="SAM" id="SignalP"/>
    </source>
</evidence>
<organism evidence="17 18">
    <name type="scientific">Acidocella aminolytica 101 = DSM 11237</name>
    <dbReference type="NCBI Taxonomy" id="1120923"/>
    <lineage>
        <taxon>Bacteria</taxon>
        <taxon>Pseudomonadati</taxon>
        <taxon>Pseudomonadota</taxon>
        <taxon>Alphaproteobacteria</taxon>
        <taxon>Acetobacterales</taxon>
        <taxon>Acidocellaceae</taxon>
        <taxon>Acidocella</taxon>
    </lineage>
</organism>
<evidence type="ECO:0000313" key="18">
    <source>
        <dbReference type="Proteomes" id="UP000032668"/>
    </source>
</evidence>
<reference evidence="17 18" key="1">
    <citation type="submission" date="2012-11" db="EMBL/GenBank/DDBJ databases">
        <title>Whole genome sequence of Acidocella aminolytica 101 = DSM 11237.</title>
        <authorList>
            <person name="Azuma Y."/>
            <person name="Higashiura N."/>
            <person name="Hirakawa H."/>
            <person name="Matsushita K."/>
        </authorList>
    </citation>
    <scope>NUCLEOTIDE SEQUENCE [LARGE SCALE GENOMIC DNA]</scope>
    <source>
        <strain evidence="18">101 / DSM 11237</strain>
    </source>
</reference>
<feature type="domain" description="Cytochrome oxidase subunit II transmembrane region profile" evidence="16">
    <location>
        <begin position="10"/>
        <end position="111"/>
    </location>
</feature>
<evidence type="ECO:0000256" key="1">
    <source>
        <dbReference type="ARBA" id="ARBA00004141"/>
    </source>
</evidence>
<evidence type="ECO:0000256" key="12">
    <source>
        <dbReference type="ARBA" id="ARBA00047816"/>
    </source>
</evidence>
<dbReference type="Gene3D" id="1.10.287.90">
    <property type="match status" value="1"/>
</dbReference>
<comment type="similarity">
    <text evidence="2">Belongs to the cytochrome c oxidase subunit 2 family.</text>
</comment>
<accession>A0A0D6PHH5</accession>
<proteinExistence type="inferred from homology"/>
<evidence type="ECO:0000256" key="9">
    <source>
        <dbReference type="ARBA" id="ARBA00022989"/>
    </source>
</evidence>
<keyword evidence="4" id="KW-0813">Transport</keyword>
<dbReference type="InterPro" id="IPR011759">
    <property type="entry name" value="Cyt_c_oxidase_su2_TM_dom"/>
</dbReference>
<keyword evidence="7" id="KW-1278">Translocase</keyword>
<dbReference type="PANTHER" id="PTHR22888">
    <property type="entry name" value="CYTOCHROME C OXIDASE, SUBUNIT II"/>
    <property type="match status" value="1"/>
</dbReference>
<keyword evidence="18" id="KW-1185">Reference proteome</keyword>
<evidence type="ECO:0000259" key="15">
    <source>
        <dbReference type="PROSITE" id="PS50857"/>
    </source>
</evidence>
<feature type="domain" description="Cytochrome oxidase subunit II copper A binding" evidence="15">
    <location>
        <begin position="110"/>
        <end position="234"/>
    </location>
</feature>
<dbReference type="PROSITE" id="PS50857">
    <property type="entry name" value="COX2_CUA"/>
    <property type="match status" value="1"/>
</dbReference>
<name>A0A0D6PHH5_9PROT</name>
<feature type="transmembrane region" description="Helical" evidence="13">
    <location>
        <begin position="83"/>
        <end position="105"/>
    </location>
</feature>
<dbReference type="InterPro" id="IPR002429">
    <property type="entry name" value="CcO_II-like_C"/>
</dbReference>
<comment type="caution">
    <text evidence="17">The sequence shown here is derived from an EMBL/GenBank/DDBJ whole genome shotgun (WGS) entry which is preliminary data.</text>
</comment>
<dbReference type="EMBL" id="BANC01000087">
    <property type="protein sequence ID" value="GAN81220.1"/>
    <property type="molecule type" value="Genomic_DNA"/>
</dbReference>
<evidence type="ECO:0000256" key="7">
    <source>
        <dbReference type="ARBA" id="ARBA00022967"/>
    </source>
</evidence>
<feature type="signal peptide" evidence="14">
    <location>
        <begin position="1"/>
        <end position="17"/>
    </location>
</feature>
<dbReference type="GO" id="GO:0005507">
    <property type="term" value="F:copper ion binding"/>
    <property type="evidence" value="ECO:0007669"/>
    <property type="project" value="InterPro"/>
</dbReference>
<dbReference type="InterPro" id="IPR045187">
    <property type="entry name" value="CcO_II"/>
</dbReference>
<evidence type="ECO:0000256" key="4">
    <source>
        <dbReference type="ARBA" id="ARBA00022448"/>
    </source>
</evidence>
<dbReference type="PANTHER" id="PTHR22888:SF9">
    <property type="entry name" value="CYTOCHROME C OXIDASE SUBUNIT 2"/>
    <property type="match status" value="1"/>
</dbReference>
<protein>
    <recommendedName>
        <fullName evidence="3">cytochrome-c oxidase</fullName>
        <ecNumber evidence="3">7.1.1.9</ecNumber>
    </recommendedName>
    <alternativeName>
        <fullName evidence="11">Cytochrome c oxidase polypeptide II</fullName>
    </alternativeName>
</protein>
<keyword evidence="9 13" id="KW-1133">Transmembrane helix</keyword>
<evidence type="ECO:0000256" key="11">
    <source>
        <dbReference type="ARBA" id="ARBA00031389"/>
    </source>
</evidence>
<dbReference type="PRINTS" id="PR01166">
    <property type="entry name" value="CYCOXIDASEII"/>
</dbReference>
<keyword evidence="14" id="KW-0732">Signal</keyword>
<comment type="subcellular location">
    <subcellularLocation>
        <location evidence="1">Membrane</location>
        <topology evidence="1">Multi-pass membrane protein</topology>
    </subcellularLocation>
</comment>
<keyword evidence="6 13" id="KW-0812">Transmembrane</keyword>
<dbReference type="PROSITE" id="PS50999">
    <property type="entry name" value="COX2_TM"/>
    <property type="match status" value="1"/>
</dbReference>
<evidence type="ECO:0000313" key="17">
    <source>
        <dbReference type="EMBL" id="GAN81220.1"/>
    </source>
</evidence>
<dbReference type="SUPFAM" id="SSF49503">
    <property type="entry name" value="Cupredoxins"/>
    <property type="match status" value="1"/>
</dbReference>
<keyword evidence="10 13" id="KW-0472">Membrane</keyword>
<evidence type="ECO:0000256" key="10">
    <source>
        <dbReference type="ARBA" id="ARBA00023136"/>
    </source>
</evidence>
<dbReference type="STRING" id="1120923.SAMN02746095_01402"/>
<gene>
    <name evidence="17" type="ORF">Aam_089_013</name>
</gene>
<evidence type="ECO:0000259" key="16">
    <source>
        <dbReference type="PROSITE" id="PS50999"/>
    </source>
</evidence>
<sequence length="244" mass="26333">MWAGVVLALAAAWPAVAATDIAAPTSASSFMSAELGLLLHGVLWVVLGVLGLGLFILAYLLLRWGMRKGLAGRRMRPETLTALSWIVLPLVLLVFLVVPAIELIYHNDEPPYVTVSVTAHEWYWDYDYVSEAGLGFASHVVEKTGGVDHPLMLPVGKKVRFLVSSGDVLHGFFVPQLGVQIYAVPGALLNGWTIIEKPGIYEGHSSSICGTNHPQMPIEIKAVPLKDYQAWVAQTLANSGAKAP</sequence>
<comment type="catalytic activity">
    <reaction evidence="12">
        <text>4 Fe(II)-[cytochrome c] + O2 + 8 H(+)(in) = 4 Fe(III)-[cytochrome c] + 2 H2O + 4 H(+)(out)</text>
        <dbReference type="Rhea" id="RHEA:11436"/>
        <dbReference type="Rhea" id="RHEA-COMP:10350"/>
        <dbReference type="Rhea" id="RHEA-COMP:14399"/>
        <dbReference type="ChEBI" id="CHEBI:15377"/>
        <dbReference type="ChEBI" id="CHEBI:15378"/>
        <dbReference type="ChEBI" id="CHEBI:15379"/>
        <dbReference type="ChEBI" id="CHEBI:29033"/>
        <dbReference type="ChEBI" id="CHEBI:29034"/>
        <dbReference type="EC" id="7.1.1.9"/>
    </reaction>
</comment>
<feature type="transmembrane region" description="Helical" evidence="13">
    <location>
        <begin position="42"/>
        <end position="62"/>
    </location>
</feature>
<dbReference type="InterPro" id="IPR008972">
    <property type="entry name" value="Cupredoxin"/>
</dbReference>
<dbReference type="Gene3D" id="2.60.40.420">
    <property type="entry name" value="Cupredoxins - blue copper proteins"/>
    <property type="match status" value="1"/>
</dbReference>
<dbReference type="AlphaFoldDB" id="A0A0D6PHH5"/>
<evidence type="ECO:0000256" key="2">
    <source>
        <dbReference type="ARBA" id="ARBA00007866"/>
    </source>
</evidence>
<dbReference type="EC" id="7.1.1.9" evidence="3"/>
<dbReference type="GO" id="GO:0016020">
    <property type="term" value="C:membrane"/>
    <property type="evidence" value="ECO:0007669"/>
    <property type="project" value="UniProtKB-SubCell"/>
</dbReference>
<evidence type="ECO:0000256" key="5">
    <source>
        <dbReference type="ARBA" id="ARBA00022660"/>
    </source>
</evidence>
<evidence type="ECO:0000256" key="6">
    <source>
        <dbReference type="ARBA" id="ARBA00022692"/>
    </source>
</evidence>